<organism evidence="6 7">
    <name type="scientific">Saccharothrix texasensis</name>
    <dbReference type="NCBI Taxonomy" id="103734"/>
    <lineage>
        <taxon>Bacteria</taxon>
        <taxon>Bacillati</taxon>
        <taxon>Actinomycetota</taxon>
        <taxon>Actinomycetes</taxon>
        <taxon>Pseudonocardiales</taxon>
        <taxon>Pseudonocardiaceae</taxon>
        <taxon>Saccharothrix</taxon>
    </lineage>
</organism>
<protein>
    <submittedName>
        <fullName evidence="6">TetR family transcriptional regulator</fullName>
    </submittedName>
</protein>
<dbReference type="InterPro" id="IPR036271">
    <property type="entry name" value="Tet_transcr_reg_TetR-rel_C_sf"/>
</dbReference>
<keyword evidence="2 4" id="KW-0238">DNA-binding</keyword>
<evidence type="ECO:0000313" key="6">
    <source>
        <dbReference type="EMBL" id="ROP35191.1"/>
    </source>
</evidence>
<dbReference type="OrthoDB" id="3528955at2"/>
<reference evidence="6 7" key="1">
    <citation type="submission" date="2018-11" db="EMBL/GenBank/DDBJ databases">
        <title>Sequencing the genomes of 1000 actinobacteria strains.</title>
        <authorList>
            <person name="Klenk H.-P."/>
        </authorList>
    </citation>
    <scope>NUCLEOTIDE SEQUENCE [LARGE SCALE GENOMIC DNA]</scope>
    <source>
        <strain evidence="6 7">DSM 44231</strain>
    </source>
</reference>
<feature type="DNA-binding region" description="H-T-H motif" evidence="4">
    <location>
        <begin position="29"/>
        <end position="48"/>
    </location>
</feature>
<dbReference type="InterPro" id="IPR009057">
    <property type="entry name" value="Homeodomain-like_sf"/>
</dbReference>
<dbReference type="Gene3D" id="1.10.357.10">
    <property type="entry name" value="Tetracycline Repressor, domain 2"/>
    <property type="match status" value="1"/>
</dbReference>
<evidence type="ECO:0000256" key="3">
    <source>
        <dbReference type="ARBA" id="ARBA00023163"/>
    </source>
</evidence>
<sequence length="199" mass="21558">MTRTAAETREHVLQVAHDLFYWHGIRATGVDKVAAEAGVAPTTLYRLFASKDDLVAAYVDRVDQQTREWFRKATEDDGRDAHSRILALFDAVAEHIEHDCRGCAFMMALAEFPNPDLPAHRNAVAAKTWVRATLGELTAALAADAEVDDPSALADQLALVIEGVHASAQALGSHGPARQGRLLAERILLACTGRAPVEV</sequence>
<dbReference type="PANTHER" id="PTHR47506">
    <property type="entry name" value="TRANSCRIPTIONAL REGULATORY PROTEIN"/>
    <property type="match status" value="1"/>
</dbReference>
<dbReference type="PROSITE" id="PS50977">
    <property type="entry name" value="HTH_TETR_2"/>
    <property type="match status" value="1"/>
</dbReference>
<accession>A0A3N1GXY3</accession>
<dbReference type="Proteomes" id="UP000268727">
    <property type="component" value="Unassembled WGS sequence"/>
</dbReference>
<comment type="caution">
    <text evidence="6">The sequence shown here is derived from an EMBL/GenBank/DDBJ whole genome shotgun (WGS) entry which is preliminary data.</text>
</comment>
<dbReference type="AlphaFoldDB" id="A0A3N1GXY3"/>
<dbReference type="Pfam" id="PF00440">
    <property type="entry name" value="TetR_N"/>
    <property type="match status" value="1"/>
</dbReference>
<name>A0A3N1GXY3_9PSEU</name>
<evidence type="ECO:0000256" key="1">
    <source>
        <dbReference type="ARBA" id="ARBA00023015"/>
    </source>
</evidence>
<evidence type="ECO:0000256" key="2">
    <source>
        <dbReference type="ARBA" id="ARBA00023125"/>
    </source>
</evidence>
<proteinExistence type="predicted"/>
<evidence type="ECO:0000256" key="4">
    <source>
        <dbReference type="PROSITE-ProRule" id="PRU00335"/>
    </source>
</evidence>
<dbReference type="SUPFAM" id="SSF46689">
    <property type="entry name" value="Homeodomain-like"/>
    <property type="match status" value="1"/>
</dbReference>
<evidence type="ECO:0000259" key="5">
    <source>
        <dbReference type="PROSITE" id="PS50977"/>
    </source>
</evidence>
<dbReference type="InterPro" id="IPR001647">
    <property type="entry name" value="HTH_TetR"/>
</dbReference>
<gene>
    <name evidence="6" type="ORF">EDD40_0412</name>
</gene>
<evidence type="ECO:0000313" key="7">
    <source>
        <dbReference type="Proteomes" id="UP000268727"/>
    </source>
</evidence>
<keyword evidence="7" id="KW-1185">Reference proteome</keyword>
<dbReference type="EMBL" id="RJKM01000001">
    <property type="protein sequence ID" value="ROP35191.1"/>
    <property type="molecule type" value="Genomic_DNA"/>
</dbReference>
<feature type="domain" description="HTH tetR-type" evidence="5">
    <location>
        <begin position="6"/>
        <end position="66"/>
    </location>
</feature>
<dbReference type="RefSeq" id="WP_123741379.1">
    <property type="nucleotide sequence ID" value="NZ_RJKM01000001.1"/>
</dbReference>
<keyword evidence="3" id="KW-0804">Transcription</keyword>
<dbReference type="GO" id="GO:0003677">
    <property type="term" value="F:DNA binding"/>
    <property type="evidence" value="ECO:0007669"/>
    <property type="project" value="UniProtKB-UniRule"/>
</dbReference>
<dbReference type="PRINTS" id="PR00455">
    <property type="entry name" value="HTHTETR"/>
</dbReference>
<dbReference type="PANTHER" id="PTHR47506:SF1">
    <property type="entry name" value="HTH-TYPE TRANSCRIPTIONAL REGULATOR YJDC"/>
    <property type="match status" value="1"/>
</dbReference>
<keyword evidence="1" id="KW-0805">Transcription regulation</keyword>
<dbReference type="SUPFAM" id="SSF48498">
    <property type="entry name" value="Tetracyclin repressor-like, C-terminal domain"/>
    <property type="match status" value="1"/>
</dbReference>